<evidence type="ECO:0000256" key="12">
    <source>
        <dbReference type="SAM" id="MobiDB-lite"/>
    </source>
</evidence>
<protein>
    <recommendedName>
        <fullName evidence="13">C2H2-type domain-containing protein</fullName>
    </recommendedName>
</protein>
<evidence type="ECO:0000313" key="14">
    <source>
        <dbReference type="EMBL" id="KAK3873262.1"/>
    </source>
</evidence>
<keyword evidence="10" id="KW-0539">Nucleus</keyword>
<keyword evidence="8" id="KW-0238">DNA-binding</keyword>
<feature type="region of interest" description="Disordered" evidence="12">
    <location>
        <begin position="667"/>
        <end position="748"/>
    </location>
</feature>
<dbReference type="FunFam" id="3.30.160.60:FF:000075">
    <property type="entry name" value="Putative zinc finger protein 536"/>
    <property type="match status" value="1"/>
</dbReference>
<dbReference type="EMBL" id="JAWQEG010002242">
    <property type="protein sequence ID" value="KAK3873262.1"/>
    <property type="molecule type" value="Genomic_DNA"/>
</dbReference>
<evidence type="ECO:0000256" key="3">
    <source>
        <dbReference type="ARBA" id="ARBA00022723"/>
    </source>
</evidence>
<feature type="compositionally biased region" description="Acidic residues" evidence="12">
    <location>
        <begin position="496"/>
        <end position="509"/>
    </location>
</feature>
<keyword evidence="5 11" id="KW-0863">Zinc-finger</keyword>
<feature type="region of interest" description="Disordered" evidence="12">
    <location>
        <begin position="607"/>
        <end position="634"/>
    </location>
</feature>
<dbReference type="SUPFAM" id="SSF57667">
    <property type="entry name" value="beta-beta-alpha zinc fingers"/>
    <property type="match status" value="3"/>
</dbReference>
<keyword evidence="3" id="KW-0479">Metal-binding</keyword>
<feature type="domain" description="C2H2-type" evidence="13">
    <location>
        <begin position="875"/>
        <end position="904"/>
    </location>
</feature>
<dbReference type="PROSITE" id="PS00028">
    <property type="entry name" value="ZINC_FINGER_C2H2_1"/>
    <property type="match status" value="5"/>
</dbReference>
<dbReference type="Pfam" id="PF00096">
    <property type="entry name" value="zf-C2H2"/>
    <property type="match status" value="2"/>
</dbReference>
<sequence length="980" mass="107619">MRLWSLKVTNTDFVIAFTDEVDGGEEEGETTMEGDQTKECGKGDTRVPVNGEVVAHSPSPPILQQQQQQQERLVGDVPPSLPLTGSLTTTNTNTLESSAKCVVNETTSHVSSSSAIALLTTVTTSANLKRIPGRGEGKRERGQGDEEGSVGQSQGRSNKEAPYTCPVCQEVFKSKRSFNAHIIVHCQLVNGSTGGSKRQLEVSVSPSPEKKRVRENSESNLVEYIEEGYLGVMEEGSSVPLDLSCRGTSTDHHHRPAAASTPELPQEELMGQGRGSADLDHSDLSLRDNKQTLNHSIISDRGPLEDENENLVNEAREREKAFFNTAQNEQYLTEDSTGLDPPPPLPLYGPGGCVRRVRVSSDDGPPMVYSVRLHAEQVLVTRILGVNDETGDKMELYKCFLCGVAFPSVSRLQAHLSHHKQRFMCCKCNFSCDSRVQFSYHVQREHLSPVTQSRREGSEAVCELSDDSSSAENTVTVAALLSALREKAHASRSQQTEEEEDEEEEEQGSEDSYPISPSSETQETGDQGSGGGGGGSGTGEELFKMYNCRYCGKKFDRAFSCNRHERVHTGYKPCFCRVCGRGFSEPRNLRHHVIRFHSDGSLRHLIKRDRRGKRDDDSPTPSLSPVPLRYPETPTRLKDMLKETANKLISSSNIDMTGLSGKTTGLEISLTGKTSSGEDVGGSGGKEDVKPPSSPQGDTATGSDQSEDNNTVTTYTTSLTRIIAASLDSSSRGTRRPPTDLPRVDELEPGEIRLDRRTRIVDDGELGRRLVVADDAGEDPLDHSPHFSNYAPRLNIVQEPIDRDKALLPITDDIGRTFFECPYCRKLFGSTSDMNRHLDFHEDLRPYNCEYCDYSARTNSQLKVHKMRHEGIKLYSCDVCNYNGVTQSDLNRHKKTQSHIARSKNVCSMCGLGFYTGSQKQVHVVQCHPEVEGASSLIQMSLGPPVAPILPPTTEYSPLTQAPPPAPTPPSVHPATATAQ</sequence>
<dbReference type="Proteomes" id="UP001286313">
    <property type="component" value="Unassembled WGS sequence"/>
</dbReference>
<keyword evidence="15" id="KW-1185">Reference proteome</keyword>
<feature type="compositionally biased region" description="Polar residues" evidence="12">
    <location>
        <begin position="695"/>
        <end position="710"/>
    </location>
</feature>
<dbReference type="InterPro" id="IPR013087">
    <property type="entry name" value="Znf_C2H2_type"/>
</dbReference>
<feature type="domain" description="C2H2-type" evidence="13">
    <location>
        <begin position="546"/>
        <end position="573"/>
    </location>
</feature>
<accession>A0AAE1KHX7</accession>
<evidence type="ECO:0000256" key="4">
    <source>
        <dbReference type="ARBA" id="ARBA00022737"/>
    </source>
</evidence>
<feature type="domain" description="C2H2-type" evidence="13">
    <location>
        <begin position="574"/>
        <end position="598"/>
    </location>
</feature>
<feature type="compositionally biased region" description="Basic and acidic residues" evidence="12">
    <location>
        <begin position="447"/>
        <end position="458"/>
    </location>
</feature>
<gene>
    <name evidence="14" type="ORF">Pcinc_021712</name>
</gene>
<evidence type="ECO:0000256" key="6">
    <source>
        <dbReference type="ARBA" id="ARBA00022833"/>
    </source>
</evidence>
<comment type="similarity">
    <text evidence="2">Belongs to the krueppel C2H2-type zinc-finger protein family.</text>
</comment>
<keyword evidence="7" id="KW-0805">Transcription regulation</keyword>
<feature type="region of interest" description="Disordered" evidence="12">
    <location>
        <begin position="447"/>
        <end position="466"/>
    </location>
</feature>
<dbReference type="GO" id="GO:0003677">
    <property type="term" value="F:DNA binding"/>
    <property type="evidence" value="ECO:0007669"/>
    <property type="project" value="UniProtKB-KW"/>
</dbReference>
<dbReference type="SMART" id="SM00355">
    <property type="entry name" value="ZnF_C2H2"/>
    <property type="match status" value="9"/>
</dbReference>
<comment type="subcellular location">
    <subcellularLocation>
        <location evidence="1">Nucleus</location>
    </subcellularLocation>
</comment>
<keyword evidence="4" id="KW-0677">Repeat</keyword>
<feature type="region of interest" description="Disordered" evidence="12">
    <location>
        <begin position="247"/>
        <end position="278"/>
    </location>
</feature>
<dbReference type="AlphaFoldDB" id="A0AAE1KHX7"/>
<feature type="domain" description="C2H2-type" evidence="13">
    <location>
        <begin position="819"/>
        <end position="846"/>
    </location>
</feature>
<feature type="domain" description="C2H2-type" evidence="13">
    <location>
        <begin position="163"/>
        <end position="185"/>
    </location>
</feature>
<feature type="region of interest" description="Disordered" evidence="12">
    <location>
        <begin position="193"/>
        <end position="216"/>
    </location>
</feature>
<dbReference type="InterPro" id="IPR036236">
    <property type="entry name" value="Znf_C2H2_sf"/>
</dbReference>
<comment type="caution">
    <text evidence="14">The sequence shown here is derived from an EMBL/GenBank/DDBJ whole genome shotgun (WGS) entry which is preliminary data.</text>
</comment>
<proteinExistence type="inferred from homology"/>
<organism evidence="14 15">
    <name type="scientific">Petrolisthes cinctipes</name>
    <name type="common">Flat porcelain crab</name>
    <dbReference type="NCBI Taxonomy" id="88211"/>
    <lineage>
        <taxon>Eukaryota</taxon>
        <taxon>Metazoa</taxon>
        <taxon>Ecdysozoa</taxon>
        <taxon>Arthropoda</taxon>
        <taxon>Crustacea</taxon>
        <taxon>Multicrustacea</taxon>
        <taxon>Malacostraca</taxon>
        <taxon>Eumalacostraca</taxon>
        <taxon>Eucarida</taxon>
        <taxon>Decapoda</taxon>
        <taxon>Pleocyemata</taxon>
        <taxon>Anomura</taxon>
        <taxon>Galatheoidea</taxon>
        <taxon>Porcellanidae</taxon>
        <taxon>Petrolisthes</taxon>
    </lineage>
</organism>
<dbReference type="PROSITE" id="PS50157">
    <property type="entry name" value="ZINC_FINGER_C2H2_2"/>
    <property type="match status" value="7"/>
</dbReference>
<evidence type="ECO:0000256" key="8">
    <source>
        <dbReference type="ARBA" id="ARBA00023125"/>
    </source>
</evidence>
<evidence type="ECO:0000256" key="5">
    <source>
        <dbReference type="ARBA" id="ARBA00022771"/>
    </source>
</evidence>
<reference evidence="14" key="1">
    <citation type="submission" date="2023-10" db="EMBL/GenBank/DDBJ databases">
        <title>Genome assemblies of two species of porcelain crab, Petrolisthes cinctipes and Petrolisthes manimaculis (Anomura: Porcellanidae).</title>
        <authorList>
            <person name="Angst P."/>
        </authorList>
    </citation>
    <scope>NUCLEOTIDE SEQUENCE</scope>
    <source>
        <strain evidence="14">PB745_01</strain>
        <tissue evidence="14">Gill</tissue>
    </source>
</reference>
<evidence type="ECO:0000313" key="15">
    <source>
        <dbReference type="Proteomes" id="UP001286313"/>
    </source>
</evidence>
<evidence type="ECO:0000256" key="2">
    <source>
        <dbReference type="ARBA" id="ARBA00006991"/>
    </source>
</evidence>
<feature type="compositionally biased region" description="Pro residues" evidence="12">
    <location>
        <begin position="961"/>
        <end position="972"/>
    </location>
</feature>
<name>A0AAE1KHX7_PETCI</name>
<keyword evidence="9" id="KW-0804">Transcription</keyword>
<dbReference type="FunFam" id="3.30.160.60:FF:000193">
    <property type="entry name" value="Zinc finger protein 300"/>
    <property type="match status" value="1"/>
</dbReference>
<dbReference type="GO" id="GO:0008270">
    <property type="term" value="F:zinc ion binding"/>
    <property type="evidence" value="ECO:0007669"/>
    <property type="project" value="UniProtKB-KW"/>
</dbReference>
<evidence type="ECO:0000259" key="13">
    <source>
        <dbReference type="PROSITE" id="PS50157"/>
    </source>
</evidence>
<feature type="domain" description="C2H2-type" evidence="13">
    <location>
        <begin position="397"/>
        <end position="419"/>
    </location>
</feature>
<feature type="region of interest" description="Disordered" evidence="12">
    <location>
        <begin position="128"/>
        <end position="161"/>
    </location>
</feature>
<feature type="compositionally biased region" description="Basic and acidic residues" evidence="12">
    <location>
        <begin position="133"/>
        <end position="144"/>
    </location>
</feature>
<dbReference type="PANTHER" id="PTHR24406">
    <property type="entry name" value="TRANSCRIPTIONAL REPRESSOR CTCFL-RELATED"/>
    <property type="match status" value="1"/>
</dbReference>
<dbReference type="InterPro" id="IPR050888">
    <property type="entry name" value="ZnF_C2H2-type_TF"/>
</dbReference>
<evidence type="ECO:0000256" key="11">
    <source>
        <dbReference type="PROSITE-ProRule" id="PRU00042"/>
    </source>
</evidence>
<feature type="domain" description="C2H2-type" evidence="13">
    <location>
        <begin position="847"/>
        <end position="874"/>
    </location>
</feature>
<evidence type="ECO:0000256" key="10">
    <source>
        <dbReference type="ARBA" id="ARBA00023242"/>
    </source>
</evidence>
<feature type="region of interest" description="Disordered" evidence="12">
    <location>
        <begin position="949"/>
        <end position="980"/>
    </location>
</feature>
<dbReference type="Gene3D" id="3.30.160.60">
    <property type="entry name" value="Classic Zinc Finger"/>
    <property type="match status" value="6"/>
</dbReference>
<feature type="compositionally biased region" description="Gly residues" evidence="12">
    <location>
        <begin position="527"/>
        <end position="538"/>
    </location>
</feature>
<feature type="compositionally biased region" description="Low complexity" evidence="12">
    <location>
        <begin position="711"/>
        <end position="720"/>
    </location>
</feature>
<evidence type="ECO:0000256" key="7">
    <source>
        <dbReference type="ARBA" id="ARBA00023015"/>
    </source>
</evidence>
<keyword evidence="6" id="KW-0862">Zinc</keyword>
<dbReference type="GO" id="GO:0005634">
    <property type="term" value="C:nucleus"/>
    <property type="evidence" value="ECO:0007669"/>
    <property type="project" value="UniProtKB-SubCell"/>
</dbReference>
<feature type="region of interest" description="Disordered" evidence="12">
    <location>
        <begin position="488"/>
        <end position="538"/>
    </location>
</feature>
<evidence type="ECO:0000256" key="1">
    <source>
        <dbReference type="ARBA" id="ARBA00004123"/>
    </source>
</evidence>
<evidence type="ECO:0000256" key="9">
    <source>
        <dbReference type="ARBA" id="ARBA00023163"/>
    </source>
</evidence>